<reference evidence="2" key="1">
    <citation type="journal article" date="2021" name="PeerJ">
        <title>Extensive microbial diversity within the chicken gut microbiome revealed by metagenomics and culture.</title>
        <authorList>
            <person name="Gilroy R."/>
            <person name="Ravi A."/>
            <person name="Getino M."/>
            <person name="Pursley I."/>
            <person name="Horton D.L."/>
            <person name="Alikhan N.F."/>
            <person name="Baker D."/>
            <person name="Gharbi K."/>
            <person name="Hall N."/>
            <person name="Watson M."/>
            <person name="Adriaenssens E.M."/>
            <person name="Foster-Nyarko E."/>
            <person name="Jarju S."/>
            <person name="Secka A."/>
            <person name="Antonio M."/>
            <person name="Oren A."/>
            <person name="Chaudhuri R.R."/>
            <person name="La Ragione R."/>
            <person name="Hildebrand F."/>
            <person name="Pallen M.J."/>
        </authorList>
    </citation>
    <scope>NUCLEOTIDE SEQUENCE</scope>
    <source>
        <strain evidence="2">ChiSjej5B23-16112</strain>
    </source>
</reference>
<dbReference type="InterPro" id="IPR029058">
    <property type="entry name" value="AB_hydrolase_fold"/>
</dbReference>
<comment type="caution">
    <text evidence="2">The sequence shown here is derived from an EMBL/GenBank/DDBJ whole genome shotgun (WGS) entry which is preliminary data.</text>
</comment>
<feature type="domain" description="Serine aminopeptidase S33" evidence="1">
    <location>
        <begin position="26"/>
        <end position="291"/>
    </location>
</feature>
<dbReference type="InterPro" id="IPR022742">
    <property type="entry name" value="Hydrolase_4"/>
</dbReference>
<gene>
    <name evidence="2" type="ORF">K8V82_05645</name>
</gene>
<accession>A0A921I0J2</accession>
<name>A0A921I0J2_9FIRM</name>
<proteinExistence type="predicted"/>
<dbReference type="Gene3D" id="3.40.50.1820">
    <property type="entry name" value="alpha/beta hydrolase"/>
    <property type="match status" value="1"/>
</dbReference>
<dbReference type="GO" id="GO:0016787">
    <property type="term" value="F:hydrolase activity"/>
    <property type="evidence" value="ECO:0007669"/>
    <property type="project" value="UniProtKB-KW"/>
</dbReference>
<dbReference type="AlphaFoldDB" id="A0A921I0J2"/>
<dbReference type="PANTHER" id="PTHR11614">
    <property type="entry name" value="PHOSPHOLIPASE-RELATED"/>
    <property type="match status" value="1"/>
</dbReference>
<sequence length="319" mass="36538">MKREFFYPSADGETDIHGVEWIPEGEVKAVLQISHGMVEYIDRYDGVASWLAEKGWYVTGNDHLGHGKSVTSEEKYGFFHEPDGNACVIRDIHTLRERAGDRYPGVPYFMLGHSMGSFLLRQYLLKHGRGLAGAIIMGTGSKSVPVLCAGQLLCRLLAAVKGWDYRSRLIDNLGLGGYNRSFEPCDSRWEWVTSDIQMREKYEADPLCSFTFTVNGYYQMFEGMKQIAGKKGALRIPRTVPVLFMSGGKDPVGNFGKDVEKLFRLYKEAGVKDVSMKLYENDRHEVLNEQDRQQVYEDLYRWMEEHVGQREEKNEAFRN</sequence>
<reference evidence="2" key="2">
    <citation type="submission" date="2021-09" db="EMBL/GenBank/DDBJ databases">
        <authorList>
            <person name="Gilroy R."/>
        </authorList>
    </citation>
    <scope>NUCLEOTIDE SEQUENCE</scope>
    <source>
        <strain evidence="2">ChiSjej5B23-16112</strain>
    </source>
</reference>
<dbReference type="SUPFAM" id="SSF53474">
    <property type="entry name" value="alpha/beta-Hydrolases"/>
    <property type="match status" value="1"/>
</dbReference>
<dbReference type="Proteomes" id="UP000769156">
    <property type="component" value="Unassembled WGS sequence"/>
</dbReference>
<dbReference type="EMBL" id="DYVY01000091">
    <property type="protein sequence ID" value="HJF94260.1"/>
    <property type="molecule type" value="Genomic_DNA"/>
</dbReference>
<evidence type="ECO:0000313" key="2">
    <source>
        <dbReference type="EMBL" id="HJF94260.1"/>
    </source>
</evidence>
<protein>
    <submittedName>
        <fullName evidence="2">Alpha/beta hydrolase</fullName>
    </submittedName>
</protein>
<keyword evidence="2" id="KW-0378">Hydrolase</keyword>
<organism evidence="2 3">
    <name type="scientific">Lachnoclostridium phocaeense</name>
    <dbReference type="NCBI Taxonomy" id="1871021"/>
    <lineage>
        <taxon>Bacteria</taxon>
        <taxon>Bacillati</taxon>
        <taxon>Bacillota</taxon>
        <taxon>Clostridia</taxon>
        <taxon>Lachnospirales</taxon>
        <taxon>Lachnospiraceae</taxon>
    </lineage>
</organism>
<dbReference type="InterPro" id="IPR051044">
    <property type="entry name" value="MAG_DAG_Lipase"/>
</dbReference>
<dbReference type="Pfam" id="PF12146">
    <property type="entry name" value="Hydrolase_4"/>
    <property type="match status" value="1"/>
</dbReference>
<evidence type="ECO:0000313" key="3">
    <source>
        <dbReference type="Proteomes" id="UP000769156"/>
    </source>
</evidence>
<evidence type="ECO:0000259" key="1">
    <source>
        <dbReference type="Pfam" id="PF12146"/>
    </source>
</evidence>